<dbReference type="NCBIfam" id="NF004469">
    <property type="entry name" value="PRK05800.1"/>
    <property type="match status" value="1"/>
</dbReference>
<dbReference type="AlphaFoldDB" id="A0A7V6A510"/>
<dbReference type="SUPFAM" id="SSF52540">
    <property type="entry name" value="P-loop containing nucleoside triphosphate hydrolases"/>
    <property type="match status" value="1"/>
</dbReference>
<dbReference type="GO" id="GO:0043752">
    <property type="term" value="F:adenosylcobinamide kinase activity"/>
    <property type="evidence" value="ECO:0007669"/>
    <property type="project" value="UniProtKB-EC"/>
</dbReference>
<keyword evidence="10" id="KW-0169">Cobalamin biosynthesis</keyword>
<comment type="catalytic activity">
    <reaction evidence="3">
        <text>adenosylcob(III)inamide + GTP = adenosylcob(III)inamide phosphate + GDP + H(+)</text>
        <dbReference type="Rhea" id="RHEA:15765"/>
        <dbReference type="ChEBI" id="CHEBI:2480"/>
        <dbReference type="ChEBI" id="CHEBI:15378"/>
        <dbReference type="ChEBI" id="CHEBI:37565"/>
        <dbReference type="ChEBI" id="CHEBI:58189"/>
        <dbReference type="ChEBI" id="CHEBI:58502"/>
        <dbReference type="EC" id="2.7.1.156"/>
    </reaction>
</comment>
<proteinExistence type="inferred from homology"/>
<comment type="catalytic activity">
    <reaction evidence="1">
        <text>adenosylcob(III)inamide + ATP = adenosylcob(III)inamide phosphate + ADP + H(+)</text>
        <dbReference type="Rhea" id="RHEA:15769"/>
        <dbReference type="ChEBI" id="CHEBI:2480"/>
        <dbReference type="ChEBI" id="CHEBI:15378"/>
        <dbReference type="ChEBI" id="CHEBI:30616"/>
        <dbReference type="ChEBI" id="CHEBI:58502"/>
        <dbReference type="ChEBI" id="CHEBI:456216"/>
        <dbReference type="EC" id="2.7.1.156"/>
    </reaction>
</comment>
<evidence type="ECO:0000256" key="10">
    <source>
        <dbReference type="ARBA" id="ARBA00022573"/>
    </source>
</evidence>
<keyword evidence="11 20" id="KW-0808">Transferase</keyword>
<protein>
    <recommendedName>
        <fullName evidence="16">Adenosylcobinamide kinase</fullName>
        <ecNumber evidence="8">2.7.1.156</ecNumber>
        <ecNumber evidence="9">2.7.7.62</ecNumber>
    </recommendedName>
    <alternativeName>
        <fullName evidence="17">Adenosylcobinamide-phosphate guanylyltransferase</fullName>
    </alternativeName>
</protein>
<dbReference type="Gene3D" id="3.40.50.300">
    <property type="entry name" value="P-loop containing nucleotide triphosphate hydrolases"/>
    <property type="match status" value="1"/>
</dbReference>
<keyword evidence="14" id="KW-0067">ATP-binding</keyword>
<keyword evidence="12 19" id="KW-0547">Nucleotide-binding</keyword>
<gene>
    <name evidence="20" type="primary">cobU</name>
    <name evidence="20" type="ORF">ENV52_11185</name>
</gene>
<feature type="binding site" evidence="19">
    <location>
        <begin position="57"/>
        <end position="60"/>
    </location>
    <ligand>
        <name>GTP</name>
        <dbReference type="ChEBI" id="CHEBI:37565"/>
    </ligand>
</feature>
<dbReference type="PIRSF" id="PIRSF006135">
    <property type="entry name" value="CobU"/>
    <property type="match status" value="1"/>
</dbReference>
<dbReference type="Pfam" id="PF02283">
    <property type="entry name" value="CobU"/>
    <property type="match status" value="1"/>
</dbReference>
<name>A0A7V6A510_9BACT</name>
<evidence type="ECO:0000256" key="4">
    <source>
        <dbReference type="ARBA" id="ARBA00003889"/>
    </source>
</evidence>
<dbReference type="PANTHER" id="PTHR34848:SF1">
    <property type="entry name" value="BIFUNCTIONAL ADENOSYLCOBALAMIN BIOSYNTHESIS PROTEIN COBU"/>
    <property type="match status" value="1"/>
</dbReference>
<evidence type="ECO:0000256" key="1">
    <source>
        <dbReference type="ARBA" id="ARBA00000312"/>
    </source>
</evidence>
<evidence type="ECO:0000256" key="3">
    <source>
        <dbReference type="ARBA" id="ARBA00001522"/>
    </source>
</evidence>
<evidence type="ECO:0000256" key="8">
    <source>
        <dbReference type="ARBA" id="ARBA00012016"/>
    </source>
</evidence>
<dbReference type="UniPathway" id="UPA00148">
    <property type="reaction ID" value="UER00236"/>
</dbReference>
<feature type="active site" description="GMP-histidine intermediate" evidence="18">
    <location>
        <position position="56"/>
    </location>
</feature>
<sequence length="189" mass="20670">MVHPVNEFRLALILGGTRSGKSGYALDLAKYFPEPRLYLATAEAGDEEMAARIAKHREDRGAGWDTVEVPLELTEAIAAAQGRYQVILVDCLTLWLSNWLIRSGDPAGLTGVCLDLVNMLKKTTAPTILVSNEVGWGIVPEHPLAREFRDRAGWLHQLLAAAADLVMLMVAGLPLALKSPHKKEECYGI</sequence>
<dbReference type="GO" id="GO:0008820">
    <property type="term" value="F:cobinamide phosphate guanylyltransferase activity"/>
    <property type="evidence" value="ECO:0007669"/>
    <property type="project" value="UniProtKB-EC"/>
</dbReference>
<feature type="binding site" evidence="19">
    <location>
        <begin position="40"/>
        <end position="42"/>
    </location>
    <ligand>
        <name>GTP</name>
        <dbReference type="ChEBI" id="CHEBI:37565"/>
    </ligand>
</feature>
<evidence type="ECO:0000256" key="19">
    <source>
        <dbReference type="PIRSR" id="PIRSR006135-2"/>
    </source>
</evidence>
<dbReference type="GO" id="GO:0005525">
    <property type="term" value="F:GTP binding"/>
    <property type="evidence" value="ECO:0007669"/>
    <property type="project" value="UniProtKB-KW"/>
</dbReference>
<dbReference type="GO" id="GO:0009236">
    <property type="term" value="P:cobalamin biosynthetic process"/>
    <property type="evidence" value="ECO:0007669"/>
    <property type="project" value="UniProtKB-UniPathway"/>
</dbReference>
<comment type="caution">
    <text evidence="20">The sequence shown here is derived from an EMBL/GenBank/DDBJ whole genome shotgun (WGS) entry which is preliminary data.</text>
</comment>
<dbReference type="EMBL" id="DTGR01000174">
    <property type="protein sequence ID" value="HHS30250.1"/>
    <property type="molecule type" value="Genomic_DNA"/>
</dbReference>
<evidence type="ECO:0000256" key="16">
    <source>
        <dbReference type="ARBA" id="ARBA00029570"/>
    </source>
</evidence>
<dbReference type="GO" id="GO:0005524">
    <property type="term" value="F:ATP binding"/>
    <property type="evidence" value="ECO:0007669"/>
    <property type="project" value="UniProtKB-KW"/>
</dbReference>
<comment type="pathway">
    <text evidence="5">Cofactor biosynthesis; adenosylcobalamin biosynthesis; adenosylcobalamin from cob(II)yrinate a,c-diamide: step 6/7.</text>
</comment>
<feature type="binding site" evidence="19">
    <location>
        <begin position="15"/>
        <end position="22"/>
    </location>
    <ligand>
        <name>GTP</name>
        <dbReference type="ChEBI" id="CHEBI:37565"/>
    </ligand>
</feature>
<organism evidence="20">
    <name type="scientific">Desulfobacca acetoxidans</name>
    <dbReference type="NCBI Taxonomy" id="60893"/>
    <lineage>
        <taxon>Bacteria</taxon>
        <taxon>Pseudomonadati</taxon>
        <taxon>Thermodesulfobacteriota</taxon>
        <taxon>Desulfobaccia</taxon>
        <taxon>Desulfobaccales</taxon>
        <taxon>Desulfobaccaceae</taxon>
        <taxon>Desulfobacca</taxon>
    </lineage>
</organism>
<dbReference type="CDD" id="cd00544">
    <property type="entry name" value="CobU"/>
    <property type="match status" value="1"/>
</dbReference>
<comment type="similarity">
    <text evidence="7">Belongs to the CobU/CobP family.</text>
</comment>
<evidence type="ECO:0000313" key="20">
    <source>
        <dbReference type="EMBL" id="HHS30250.1"/>
    </source>
</evidence>
<evidence type="ECO:0000256" key="2">
    <source>
        <dbReference type="ARBA" id="ARBA00000711"/>
    </source>
</evidence>
<keyword evidence="13 20" id="KW-0418">Kinase</keyword>
<keyword evidence="15 19" id="KW-0342">GTP-binding</keyword>
<comment type="function">
    <text evidence="4">Catalyzes ATP-dependent phosphorylation of adenosylcobinamide and addition of GMP to adenosylcobinamide phosphate.</text>
</comment>
<evidence type="ECO:0000256" key="17">
    <source>
        <dbReference type="ARBA" id="ARBA00030571"/>
    </source>
</evidence>
<dbReference type="PANTHER" id="PTHR34848">
    <property type="match status" value="1"/>
</dbReference>
<keyword evidence="20" id="KW-0548">Nucleotidyltransferase</keyword>
<comment type="pathway">
    <text evidence="6">Cofactor biosynthesis; adenosylcobalamin biosynthesis; adenosylcobalamin from cob(II)yrinate a,c-diamide: step 5/7.</text>
</comment>
<evidence type="ECO:0000256" key="5">
    <source>
        <dbReference type="ARBA" id="ARBA00004692"/>
    </source>
</evidence>
<accession>A0A7V6A510</accession>
<evidence type="ECO:0000256" key="15">
    <source>
        <dbReference type="ARBA" id="ARBA00023134"/>
    </source>
</evidence>
<evidence type="ECO:0000256" key="14">
    <source>
        <dbReference type="ARBA" id="ARBA00022840"/>
    </source>
</evidence>
<evidence type="ECO:0000256" key="9">
    <source>
        <dbReference type="ARBA" id="ARBA00012523"/>
    </source>
</evidence>
<reference evidence="20" key="1">
    <citation type="journal article" date="2020" name="mSystems">
        <title>Genome- and Community-Level Interaction Insights into Carbon Utilization and Element Cycling Functions of Hydrothermarchaeota in Hydrothermal Sediment.</title>
        <authorList>
            <person name="Zhou Z."/>
            <person name="Liu Y."/>
            <person name="Xu W."/>
            <person name="Pan J."/>
            <person name="Luo Z.H."/>
            <person name="Li M."/>
        </authorList>
    </citation>
    <scope>NUCLEOTIDE SEQUENCE [LARGE SCALE GENOMIC DNA]</scope>
    <source>
        <strain evidence="20">SpSt-767</strain>
    </source>
</reference>
<dbReference type="EC" id="2.7.7.62" evidence="9"/>
<evidence type="ECO:0000256" key="6">
    <source>
        <dbReference type="ARBA" id="ARBA00005159"/>
    </source>
</evidence>
<dbReference type="EC" id="2.7.1.156" evidence="8"/>
<evidence type="ECO:0000256" key="11">
    <source>
        <dbReference type="ARBA" id="ARBA00022679"/>
    </source>
</evidence>
<comment type="catalytic activity">
    <reaction evidence="2">
        <text>adenosylcob(III)inamide phosphate + GTP + H(+) = adenosylcob(III)inamide-GDP + diphosphate</text>
        <dbReference type="Rhea" id="RHEA:22712"/>
        <dbReference type="ChEBI" id="CHEBI:15378"/>
        <dbReference type="ChEBI" id="CHEBI:33019"/>
        <dbReference type="ChEBI" id="CHEBI:37565"/>
        <dbReference type="ChEBI" id="CHEBI:58502"/>
        <dbReference type="ChEBI" id="CHEBI:60487"/>
        <dbReference type="EC" id="2.7.7.62"/>
    </reaction>
</comment>
<dbReference type="InterPro" id="IPR027417">
    <property type="entry name" value="P-loop_NTPase"/>
</dbReference>
<evidence type="ECO:0000256" key="18">
    <source>
        <dbReference type="PIRSR" id="PIRSR006135-1"/>
    </source>
</evidence>
<evidence type="ECO:0000256" key="7">
    <source>
        <dbReference type="ARBA" id="ARBA00007490"/>
    </source>
</evidence>
<feature type="binding site" evidence="19">
    <location>
        <position position="68"/>
    </location>
    <ligand>
        <name>GTP</name>
        <dbReference type="ChEBI" id="CHEBI:37565"/>
    </ligand>
</feature>
<feature type="binding site" evidence="19">
    <location>
        <position position="90"/>
    </location>
    <ligand>
        <name>GTP</name>
        <dbReference type="ChEBI" id="CHEBI:37565"/>
    </ligand>
</feature>
<evidence type="ECO:0000256" key="13">
    <source>
        <dbReference type="ARBA" id="ARBA00022777"/>
    </source>
</evidence>
<dbReference type="InterPro" id="IPR003203">
    <property type="entry name" value="CobU/CobP"/>
</dbReference>
<evidence type="ECO:0000256" key="12">
    <source>
        <dbReference type="ARBA" id="ARBA00022741"/>
    </source>
</evidence>